<organism evidence="1 2">
    <name type="scientific">Desulforamulus ruminis (strain ATCC 23193 / DSM 2154 / NCIMB 8452 / DL)</name>
    <name type="common">Desulfotomaculum ruminis</name>
    <dbReference type="NCBI Taxonomy" id="696281"/>
    <lineage>
        <taxon>Bacteria</taxon>
        <taxon>Bacillati</taxon>
        <taxon>Bacillota</taxon>
        <taxon>Clostridia</taxon>
        <taxon>Eubacteriales</taxon>
        <taxon>Peptococcaceae</taxon>
        <taxon>Desulforamulus</taxon>
    </lineage>
</organism>
<reference evidence="2" key="1">
    <citation type="submission" date="2011-05" db="EMBL/GenBank/DDBJ databases">
        <title>Complete sequence of Desulfotomaculum ruminis DSM 2154.</title>
        <authorList>
            <person name="Lucas S."/>
            <person name="Copeland A."/>
            <person name="Lapidus A."/>
            <person name="Cheng J.-F."/>
            <person name="Goodwin L."/>
            <person name="Pitluck S."/>
            <person name="Lu M."/>
            <person name="Detter J.C."/>
            <person name="Han C."/>
            <person name="Tapia R."/>
            <person name="Land M."/>
            <person name="Hauser L."/>
            <person name="Kyrpides N."/>
            <person name="Ivanova N."/>
            <person name="Mikhailova N."/>
            <person name="Pagani I."/>
            <person name="Stams A.J.M."/>
            <person name="Plugge C.M."/>
            <person name="Muyzer G."/>
            <person name="Kuever J."/>
            <person name="Parshina S.N."/>
            <person name="Ivanova A.E."/>
            <person name="Nazina T.N."/>
            <person name="Brambilla E."/>
            <person name="Spring S."/>
            <person name="Klenk H.-P."/>
            <person name="Woyke T."/>
        </authorList>
    </citation>
    <scope>NUCLEOTIDE SEQUENCE [LARGE SCALE GENOMIC DNA]</scope>
    <source>
        <strain evidence="2">ATCC 23193 / DSM 2154 / NCIB 8452 / DL</strain>
    </source>
</reference>
<dbReference type="OrthoDB" id="1809748at2"/>
<proteinExistence type="predicted"/>
<evidence type="ECO:0000313" key="2">
    <source>
        <dbReference type="Proteomes" id="UP000009234"/>
    </source>
</evidence>
<dbReference type="HOGENOM" id="CLU_1765084_0_0_9"/>
<sequence>MSNQMEVKGGKMSSPHHGMVAPTFMQRLCELMNRNVSVFLNCCQGSAPVTGTLNAVGQDYIELVTGTTAQSNVTIVPMWMICAVTATGAMNDICPAPQPFQPSFPVSPGMDMPGCPMDECKPGMGMGPYMGYGPMGGYMGHMGTMDAKKDPEK</sequence>
<dbReference type="AlphaFoldDB" id="F6DN08"/>
<reference evidence="1 2" key="2">
    <citation type="journal article" date="2012" name="Stand. Genomic Sci.">
        <title>Complete genome sequence of the sulfate-reducing firmicute Desulfotomaculum ruminis type strain (DL(T)).</title>
        <authorList>
            <person name="Spring S."/>
            <person name="Visser M."/>
            <person name="Lu M."/>
            <person name="Copeland A."/>
            <person name="Lapidus A."/>
            <person name="Lucas S."/>
            <person name="Cheng J.F."/>
            <person name="Han C."/>
            <person name="Tapia R."/>
            <person name="Goodwin L.A."/>
            <person name="Pitluck S."/>
            <person name="Ivanova N."/>
            <person name="Land M."/>
            <person name="Hauser L."/>
            <person name="Larimer F."/>
            <person name="Rohde M."/>
            <person name="Goker M."/>
            <person name="Detter J.C."/>
            <person name="Kyrpides N.C."/>
            <person name="Woyke T."/>
            <person name="Schaap P.J."/>
            <person name="Plugge C.M."/>
            <person name="Muyzer G."/>
            <person name="Kuever J."/>
            <person name="Pereira I.A."/>
            <person name="Parshina S.N."/>
            <person name="Bernier-Latmani R."/>
            <person name="Stams A.J."/>
            <person name="Klenk H.P."/>
        </authorList>
    </citation>
    <scope>NUCLEOTIDE SEQUENCE [LARGE SCALE GENOMIC DNA]</scope>
    <source>
        <strain evidence="2">ATCC 23193 / DSM 2154 / NCIB 8452 / DL</strain>
    </source>
</reference>
<accession>F6DN08</accession>
<protein>
    <submittedName>
        <fullName evidence="1">Uncharacterized protein</fullName>
    </submittedName>
</protein>
<gene>
    <name evidence="1" type="ordered locus">Desru_1191</name>
</gene>
<dbReference type="Proteomes" id="UP000009234">
    <property type="component" value="Chromosome"/>
</dbReference>
<evidence type="ECO:0000313" key="1">
    <source>
        <dbReference type="EMBL" id="AEG59466.1"/>
    </source>
</evidence>
<dbReference type="RefSeq" id="WP_013841237.1">
    <property type="nucleotide sequence ID" value="NC_015589.1"/>
</dbReference>
<dbReference type="EMBL" id="CP002780">
    <property type="protein sequence ID" value="AEG59466.1"/>
    <property type="molecule type" value="Genomic_DNA"/>
</dbReference>
<dbReference type="KEGG" id="dru:Desru_1191"/>
<keyword evidence="2" id="KW-1185">Reference proteome</keyword>
<name>F6DN08_DESRL</name>